<evidence type="ECO:0000313" key="8">
    <source>
        <dbReference type="Proteomes" id="UP000184109"/>
    </source>
</evidence>
<accession>A0A1M5V938</accession>
<dbReference type="Gene3D" id="3.40.30.10">
    <property type="entry name" value="Glutaredoxin"/>
    <property type="match status" value="1"/>
</dbReference>
<dbReference type="CDD" id="cd02966">
    <property type="entry name" value="TlpA_like_family"/>
    <property type="match status" value="1"/>
</dbReference>
<reference evidence="8" key="1">
    <citation type="submission" date="2016-11" db="EMBL/GenBank/DDBJ databases">
        <authorList>
            <person name="Varghese N."/>
            <person name="Submissions S."/>
        </authorList>
    </citation>
    <scope>NUCLEOTIDE SEQUENCE [LARGE SCALE GENOMIC DNA]</scope>
    <source>
        <strain evidence="8">DSM 100572</strain>
    </source>
</reference>
<protein>
    <submittedName>
        <fullName evidence="7">Thiol-disulfide isomerase or thioredoxin</fullName>
    </submittedName>
</protein>
<dbReference type="EMBL" id="FQXQ01000003">
    <property type="protein sequence ID" value="SHH71443.1"/>
    <property type="molecule type" value="Genomic_DNA"/>
</dbReference>
<evidence type="ECO:0000256" key="4">
    <source>
        <dbReference type="ARBA" id="ARBA00023284"/>
    </source>
</evidence>
<name>A0A1M5V938_9FLAO</name>
<dbReference type="Pfam" id="PF08534">
    <property type="entry name" value="Redoxin"/>
    <property type="match status" value="1"/>
</dbReference>
<organism evidence="7 8">
    <name type="scientific">Wenyingzhuangia marina</name>
    <dbReference type="NCBI Taxonomy" id="1195760"/>
    <lineage>
        <taxon>Bacteria</taxon>
        <taxon>Pseudomonadati</taxon>
        <taxon>Bacteroidota</taxon>
        <taxon>Flavobacteriia</taxon>
        <taxon>Flavobacteriales</taxon>
        <taxon>Flavobacteriaceae</taxon>
        <taxon>Wenyingzhuangia</taxon>
    </lineage>
</organism>
<keyword evidence="2" id="KW-0201">Cytochrome c-type biogenesis</keyword>
<evidence type="ECO:0000256" key="5">
    <source>
        <dbReference type="SAM" id="SignalP"/>
    </source>
</evidence>
<dbReference type="GO" id="GO:0030313">
    <property type="term" value="C:cell envelope"/>
    <property type="evidence" value="ECO:0007669"/>
    <property type="project" value="UniProtKB-SubCell"/>
</dbReference>
<dbReference type="InterPro" id="IPR050553">
    <property type="entry name" value="Thioredoxin_ResA/DsbE_sf"/>
</dbReference>
<dbReference type="RefSeq" id="WP_073120300.1">
    <property type="nucleotide sequence ID" value="NZ_BMEN01000003.1"/>
</dbReference>
<dbReference type="PANTHER" id="PTHR42852">
    <property type="entry name" value="THIOL:DISULFIDE INTERCHANGE PROTEIN DSBE"/>
    <property type="match status" value="1"/>
</dbReference>
<dbReference type="PANTHER" id="PTHR42852:SF6">
    <property type="entry name" value="THIOL:DISULFIDE INTERCHANGE PROTEIN DSBE"/>
    <property type="match status" value="1"/>
</dbReference>
<evidence type="ECO:0000313" key="7">
    <source>
        <dbReference type="EMBL" id="SHH71443.1"/>
    </source>
</evidence>
<dbReference type="AlphaFoldDB" id="A0A1M5V938"/>
<evidence type="ECO:0000256" key="2">
    <source>
        <dbReference type="ARBA" id="ARBA00022748"/>
    </source>
</evidence>
<keyword evidence="3" id="KW-1015">Disulfide bond</keyword>
<evidence type="ECO:0000256" key="3">
    <source>
        <dbReference type="ARBA" id="ARBA00023157"/>
    </source>
</evidence>
<comment type="subcellular location">
    <subcellularLocation>
        <location evidence="1">Cell envelope</location>
    </subcellularLocation>
</comment>
<keyword evidence="7" id="KW-0413">Isomerase</keyword>
<dbReference type="SUPFAM" id="SSF52833">
    <property type="entry name" value="Thioredoxin-like"/>
    <property type="match status" value="1"/>
</dbReference>
<feature type="signal peptide" evidence="5">
    <location>
        <begin position="1"/>
        <end position="19"/>
    </location>
</feature>
<dbReference type="GO" id="GO:0016491">
    <property type="term" value="F:oxidoreductase activity"/>
    <property type="evidence" value="ECO:0007669"/>
    <property type="project" value="InterPro"/>
</dbReference>
<dbReference type="OrthoDB" id="1096670at2"/>
<dbReference type="STRING" id="1195760.SAMN05444281_1594"/>
<dbReference type="InterPro" id="IPR036249">
    <property type="entry name" value="Thioredoxin-like_sf"/>
</dbReference>
<keyword evidence="8" id="KW-1185">Reference proteome</keyword>
<evidence type="ECO:0000256" key="1">
    <source>
        <dbReference type="ARBA" id="ARBA00004196"/>
    </source>
</evidence>
<feature type="domain" description="Thioredoxin" evidence="6">
    <location>
        <begin position="700"/>
        <end position="846"/>
    </location>
</feature>
<keyword evidence="4" id="KW-0676">Redox-active center</keyword>
<dbReference type="InterPro" id="IPR013740">
    <property type="entry name" value="Redoxin"/>
</dbReference>
<evidence type="ECO:0000259" key="6">
    <source>
        <dbReference type="PROSITE" id="PS51352"/>
    </source>
</evidence>
<dbReference type="PROSITE" id="PS51352">
    <property type="entry name" value="THIOREDOXIN_2"/>
    <property type="match status" value="1"/>
</dbReference>
<proteinExistence type="predicted"/>
<dbReference type="GO" id="GO:0017004">
    <property type="term" value="P:cytochrome complex assembly"/>
    <property type="evidence" value="ECO:0007669"/>
    <property type="project" value="UniProtKB-KW"/>
</dbReference>
<dbReference type="InterPro" id="IPR013766">
    <property type="entry name" value="Thioredoxin_domain"/>
</dbReference>
<gene>
    <name evidence="7" type="ORF">SAMN05444281_1594</name>
</gene>
<feature type="chain" id="PRO_5013200603" evidence="5">
    <location>
        <begin position="20"/>
        <end position="847"/>
    </location>
</feature>
<dbReference type="Proteomes" id="UP000184109">
    <property type="component" value="Unassembled WGS sequence"/>
</dbReference>
<dbReference type="GO" id="GO:0016853">
    <property type="term" value="F:isomerase activity"/>
    <property type="evidence" value="ECO:0007669"/>
    <property type="project" value="UniProtKB-KW"/>
</dbReference>
<keyword evidence="5" id="KW-0732">Signal</keyword>
<sequence>MKKKLLICIIFLTSFGIFAQKTIENPEYGLSILPGSITKIEILNSETILHFHLNTTPNTKIFIPTGSYIQDLESTDKLYITKAEGINMSKWEEIPESGIIEYALHFPKIKENVKTIEFGEANEGGSWYVYDIVITPNENSITPRKILGNWFKTDGSELLQYSFNSNNAIIHNSIWNYQTVKSKKNKYTIILEKDGTEKIIKAKLNKEGLLSIKEDSSKKGIYSKTTQNNVNYNPKNNEGLKAPNFKLGTAIYSGIIKNYTSRIGIKTGMVYVNNAFTGEQEPHLIKIAENGTFSVELPITYPQFVLSRVFNNNQSIFISPGKETFHIIDGNQHFFTGDLAQVNTDLEKMRTIRINGIDQKTRENILQIKPEDFKAIYTKQHDEALKQMEELRKETFISKKALELKKLALEYRTLTQMLSYDMYSRSAKRNLKPEELKDLPDYRIDKNYLADITPKILNNEKAVMAEGYSSFINYLTYLDIFNNNTSTTVTTNDLLKYLQEQNVNIPQEQIDAVKASELLNTPEKQKREEGFNKKYGQRLSAFYKENLAAIQKIQKEKPNEDIFLILKRQLKKAGKLSPVDEEMLIAMDNKTTPEEKAIQKTFQEKYGKALSEFYTKYSDKFNTISTKRYYEAKKDKMKEILDLDTSLVLDIYTLQIYTTQLTSDLTPYTNSELKNIKKEITNTAVANYIDIANNKTIATIEANKTKTGYNVNKVEKTEGDELFESMIAKFKGKVIYVDFWATWCGPCRSGIKRIAPLKEEMKDEDVVFLYISAPSSPEKTWKNAIPDIKGEHYRVTQDEWNYLTDKFNIRGIPHYALVNKKGELVNPKFGHRSNTEIKKILEEELKK</sequence>